<accession>K5BF85</accession>
<comment type="caution">
    <text evidence="1">The sequence shown here is derived from an EMBL/GenBank/DDBJ whole genome shotgun (WGS) entry which is preliminary data.</text>
</comment>
<dbReference type="RefSeq" id="WP_005627704.1">
    <property type="nucleotide sequence ID" value="NZ_AMRA01000058.1"/>
</dbReference>
<organism evidence="1 2">
    <name type="scientific">Mycolicibacterium hassiacum (strain DSM 44199 / CIP 105218 / JCM 12690 / 3849)</name>
    <name type="common">Mycobacterium hassiacum</name>
    <dbReference type="NCBI Taxonomy" id="1122247"/>
    <lineage>
        <taxon>Bacteria</taxon>
        <taxon>Bacillati</taxon>
        <taxon>Actinomycetota</taxon>
        <taxon>Actinomycetes</taxon>
        <taxon>Mycobacteriales</taxon>
        <taxon>Mycobacteriaceae</taxon>
        <taxon>Mycolicibacterium</taxon>
    </lineage>
</organism>
<protein>
    <submittedName>
        <fullName evidence="1">Uncharacterized protein</fullName>
    </submittedName>
</protein>
<keyword evidence="2" id="KW-1185">Reference proteome</keyword>
<proteinExistence type="predicted"/>
<reference evidence="1 2" key="1">
    <citation type="journal article" date="2012" name="J. Bacteriol.">
        <title>Genome sequence of Mycobacterium hassiacum DSM 44199, a rare source of heat-stable mycobacterial proteins.</title>
        <authorList>
            <person name="Tiago I."/>
            <person name="Maranha A."/>
            <person name="Mendes V."/>
            <person name="Alarico S."/>
            <person name="Moynihan P.J."/>
            <person name="Clarke A.J."/>
            <person name="Macedo-Ribeiro S."/>
            <person name="Pereira P.J."/>
            <person name="Empadinhas N."/>
        </authorList>
    </citation>
    <scope>NUCLEOTIDE SEQUENCE [LARGE SCALE GENOMIC DNA]</scope>
    <source>
        <strain evidence="2">DSM 44199 / CIP 105218 / JCM 12690 / 3849</strain>
    </source>
</reference>
<dbReference type="EMBL" id="AMRA01000058">
    <property type="protein sequence ID" value="EKF23672.1"/>
    <property type="molecule type" value="Genomic_DNA"/>
</dbReference>
<evidence type="ECO:0000313" key="2">
    <source>
        <dbReference type="Proteomes" id="UP000006265"/>
    </source>
</evidence>
<dbReference type="Proteomes" id="UP000006265">
    <property type="component" value="Unassembled WGS sequence"/>
</dbReference>
<evidence type="ECO:0000313" key="1">
    <source>
        <dbReference type="EMBL" id="EKF23672.1"/>
    </source>
</evidence>
<dbReference type="AlphaFoldDB" id="K5BF85"/>
<dbReference type="PATRIC" id="fig|1122247.3.peg.2236"/>
<sequence>MDIQNKWGSNAGYVVVRSGQCAALAYFWNAKHSQHERGFGTGKAESADAASNIALRDARNQIAFGGNTKLVRYDCQK</sequence>
<gene>
    <name evidence="1" type="ORF">C731_2325</name>
</gene>
<name>K5BF85_MYCHD</name>